<organism evidence="1 2">
    <name type="scientific">Araneus ventricosus</name>
    <name type="common">Orbweaver spider</name>
    <name type="synonym">Epeira ventricosa</name>
    <dbReference type="NCBI Taxonomy" id="182803"/>
    <lineage>
        <taxon>Eukaryota</taxon>
        <taxon>Metazoa</taxon>
        <taxon>Ecdysozoa</taxon>
        <taxon>Arthropoda</taxon>
        <taxon>Chelicerata</taxon>
        <taxon>Arachnida</taxon>
        <taxon>Araneae</taxon>
        <taxon>Araneomorphae</taxon>
        <taxon>Entelegynae</taxon>
        <taxon>Araneoidea</taxon>
        <taxon>Araneidae</taxon>
        <taxon>Araneus</taxon>
    </lineage>
</organism>
<dbReference type="EMBL" id="BGPR01003542">
    <property type="protein sequence ID" value="GBM89467.1"/>
    <property type="molecule type" value="Genomic_DNA"/>
</dbReference>
<keyword evidence="2" id="KW-1185">Reference proteome</keyword>
<evidence type="ECO:0000313" key="1">
    <source>
        <dbReference type="EMBL" id="GBM89467.1"/>
    </source>
</evidence>
<dbReference type="Proteomes" id="UP000499080">
    <property type="component" value="Unassembled WGS sequence"/>
</dbReference>
<protein>
    <submittedName>
        <fullName evidence="1">Uncharacterized protein</fullName>
    </submittedName>
</protein>
<name>A0A4Y2JHL2_ARAVE</name>
<comment type="caution">
    <text evidence="1">The sequence shown here is derived from an EMBL/GenBank/DDBJ whole genome shotgun (WGS) entry which is preliminary data.</text>
</comment>
<reference evidence="1 2" key="1">
    <citation type="journal article" date="2019" name="Sci. Rep.">
        <title>Orb-weaving spider Araneus ventricosus genome elucidates the spidroin gene catalogue.</title>
        <authorList>
            <person name="Kono N."/>
            <person name="Nakamura H."/>
            <person name="Ohtoshi R."/>
            <person name="Moran D.A.P."/>
            <person name="Shinohara A."/>
            <person name="Yoshida Y."/>
            <person name="Fujiwara M."/>
            <person name="Mori M."/>
            <person name="Tomita M."/>
            <person name="Arakawa K."/>
        </authorList>
    </citation>
    <scope>NUCLEOTIDE SEQUENCE [LARGE SCALE GENOMIC DNA]</scope>
</reference>
<gene>
    <name evidence="1" type="ORF">AVEN_155991_1</name>
</gene>
<evidence type="ECO:0000313" key="2">
    <source>
        <dbReference type="Proteomes" id="UP000499080"/>
    </source>
</evidence>
<dbReference type="AlphaFoldDB" id="A0A4Y2JHL2"/>
<proteinExistence type="predicted"/>
<accession>A0A4Y2JHL2</accession>
<sequence length="83" mass="9196">MDLVILNHGQMTRTKPELAPLSPSFQATPTGGHLAATYDLTCNKPPYTRIFSRIWFQNWSPPAPYKADYSVESGFEPGARGPT</sequence>